<protein>
    <submittedName>
        <fullName evidence="1">Uncharacterized protein</fullName>
    </submittedName>
</protein>
<dbReference type="EMBL" id="ASHM01089626">
    <property type="protein sequence ID" value="PNX63162.1"/>
    <property type="molecule type" value="Genomic_DNA"/>
</dbReference>
<dbReference type="AlphaFoldDB" id="A0A2K3KA68"/>
<evidence type="ECO:0000313" key="2">
    <source>
        <dbReference type="Proteomes" id="UP000236291"/>
    </source>
</evidence>
<reference evidence="1 2" key="2">
    <citation type="journal article" date="2017" name="Front. Plant Sci.">
        <title>Gene Classification and Mining of Molecular Markers Useful in Red Clover (Trifolium pratense) Breeding.</title>
        <authorList>
            <person name="Istvanek J."/>
            <person name="Dluhosova J."/>
            <person name="Dluhos P."/>
            <person name="Patkova L."/>
            <person name="Nedelnik J."/>
            <person name="Repkova J."/>
        </authorList>
    </citation>
    <scope>NUCLEOTIDE SEQUENCE [LARGE SCALE GENOMIC DNA]</scope>
    <source>
        <strain evidence="2">cv. Tatra</strain>
        <tissue evidence="1">Young leaves</tissue>
    </source>
</reference>
<accession>A0A2K3KA68</accession>
<comment type="caution">
    <text evidence="1">The sequence shown here is derived from an EMBL/GenBank/DDBJ whole genome shotgun (WGS) entry which is preliminary data.</text>
</comment>
<name>A0A2K3KA68_TRIPR</name>
<proteinExistence type="predicted"/>
<organism evidence="1 2">
    <name type="scientific">Trifolium pratense</name>
    <name type="common">Red clover</name>
    <dbReference type="NCBI Taxonomy" id="57577"/>
    <lineage>
        <taxon>Eukaryota</taxon>
        <taxon>Viridiplantae</taxon>
        <taxon>Streptophyta</taxon>
        <taxon>Embryophyta</taxon>
        <taxon>Tracheophyta</taxon>
        <taxon>Spermatophyta</taxon>
        <taxon>Magnoliopsida</taxon>
        <taxon>eudicotyledons</taxon>
        <taxon>Gunneridae</taxon>
        <taxon>Pentapetalae</taxon>
        <taxon>rosids</taxon>
        <taxon>fabids</taxon>
        <taxon>Fabales</taxon>
        <taxon>Fabaceae</taxon>
        <taxon>Papilionoideae</taxon>
        <taxon>50 kb inversion clade</taxon>
        <taxon>NPAAA clade</taxon>
        <taxon>Hologalegina</taxon>
        <taxon>IRL clade</taxon>
        <taxon>Trifolieae</taxon>
        <taxon>Trifolium</taxon>
    </lineage>
</organism>
<feature type="non-terminal residue" evidence="1">
    <location>
        <position position="1"/>
    </location>
</feature>
<evidence type="ECO:0000313" key="1">
    <source>
        <dbReference type="EMBL" id="PNX63162.1"/>
    </source>
</evidence>
<dbReference type="Proteomes" id="UP000236291">
    <property type="component" value="Unassembled WGS sequence"/>
</dbReference>
<reference evidence="1 2" key="1">
    <citation type="journal article" date="2014" name="Am. J. Bot.">
        <title>Genome assembly and annotation for red clover (Trifolium pratense; Fabaceae).</title>
        <authorList>
            <person name="Istvanek J."/>
            <person name="Jaros M."/>
            <person name="Krenek A."/>
            <person name="Repkova J."/>
        </authorList>
    </citation>
    <scope>NUCLEOTIDE SEQUENCE [LARGE SCALE GENOMIC DNA]</scope>
    <source>
        <strain evidence="2">cv. Tatra</strain>
        <tissue evidence="1">Young leaves</tissue>
    </source>
</reference>
<sequence length="126" mass="14059">SHPEFWEPGFMPLYYVGCGHGAVVSRRNSPSEYILRNIASRDCISNPAFAFCWLNPVHVLEKRGCTIIDPNDPKQQFMKFGTAIASQGKIYALSMQRTVAVIEVIVGTDVANCNNSNQQMQGCTFR</sequence>
<gene>
    <name evidence="1" type="ORF">L195_g053365</name>
</gene>